<dbReference type="Gene3D" id="3.40.640.10">
    <property type="entry name" value="Type I PLP-dependent aspartate aminotransferase-like (Major domain)"/>
    <property type="match status" value="2"/>
</dbReference>
<sequence>MFPSNTSLSYDPSSSGLHEAVSAWFLGPQAENAGLLKELFNTIVDNHAKARLSYHPEDGVSDCLHYSLLSIDRWCHQAFITNDIKQTPAFNRAVENLCQEFNRLSDILNDKSIPFYSPRYAGHMSFESSLPSILGWLTAMLFNPNNVAFEASPITTLLELDAGTQICDMLGYARSNNMQPWSHITCDGTVANIEEAMKPGAPLHFIADKFTIHTCSNPRDLVLLRDLDTWELLNLLPEEILSIPDRLRTHFGISPTFLESALHPFSVQSTGKDTFENKYGIGPCQYLISSTKHYSWPKAAGLVGIGSENVVNIPVDANARMCTVYLKYAIESRFCRRQPLYAVVAIIGSTEEGAVDPLDEIIALKREYQAKGMSFLVHADAAWGGYFASMLRDKPIEGTPDGMPTQPGRPLPSRDYVPSTSLKEHTIRQFEVLREADSVTIDPHKSGYCPYPSGGLCYKDGRMRYLLTWTAPYLNQGKNGENIGIYGVEGSKPGAAAAAVYLHHAVVGLHKEGHGSLLGEISAHWAAMSDSSTPYIVVPLNRLRAEPNLLQMEQEKKFIRWKILARSNRDIVSDPDPEVFAELRSLGSDLNINAFACNFRIQDRNYPNNSYVNDDVEEANYLNKCIFDRLSVTNVQDNPRHIPMYITSTTFAPQDYGQCLDAFKQRLGLEIDSKQSLFVLRNVVMSPFQATANFVGELANIFRQTLVEEMSHVVARNTISPQEHTFIMQGTDKLFLVYRPLFHKANGRQQLILTAKMTGISWSRYLKATDEHEGETFTITILSETIDDIISGSMVKGYVYRMGTIISDCELTDIFVVKNRSLLSKWRDPEYPSGFCPFYLYGCNEQQHIDHMLLKAPNTQLCAENVEIELDRPLSKKQLERGMLAHVLLHERSMQPFTDDNSPSFFTPGAKLYIEVYEDPFMPDAHGPGLAPSFNGLEGRSFYAPVATGSLQLGARVFVDYKGLNKQDFKTDNRISRYTEVSTSEEGKAGWRSMVIDRMDKGEEERRRQCRAEGLDTKLKARVTPSTTMRSSPLARN</sequence>
<dbReference type="GO" id="GO:0016830">
    <property type="term" value="F:carbon-carbon lyase activity"/>
    <property type="evidence" value="ECO:0007669"/>
    <property type="project" value="InterPro"/>
</dbReference>
<evidence type="ECO:0000256" key="4">
    <source>
        <dbReference type="PIRSR" id="PIRSR602129-50"/>
    </source>
</evidence>
<dbReference type="Pfam" id="PF21391">
    <property type="entry name" value="tyr_de_CO2_C"/>
    <property type="match status" value="1"/>
</dbReference>
<reference evidence="7 8" key="1">
    <citation type="journal article" date="2018" name="Evol. Lett.">
        <title>Horizontal gene cluster transfer increased hallucinogenic mushroom diversity.</title>
        <authorList>
            <person name="Reynolds H.T."/>
            <person name="Vijayakumar V."/>
            <person name="Gluck-Thaler E."/>
            <person name="Korotkin H.B."/>
            <person name="Matheny P.B."/>
            <person name="Slot J.C."/>
        </authorList>
    </citation>
    <scope>NUCLEOTIDE SEQUENCE [LARGE SCALE GENOMIC DNA]</scope>
    <source>
        <strain evidence="7 8">2631</strain>
    </source>
</reference>
<feature type="region of interest" description="Disordered" evidence="5">
    <location>
        <begin position="1001"/>
        <end position="1037"/>
    </location>
</feature>
<evidence type="ECO:0000313" key="7">
    <source>
        <dbReference type="EMBL" id="PPQ82609.1"/>
    </source>
</evidence>
<dbReference type="GO" id="GO:0030170">
    <property type="term" value="F:pyridoxal phosphate binding"/>
    <property type="evidence" value="ECO:0007669"/>
    <property type="project" value="InterPro"/>
</dbReference>
<dbReference type="InterPro" id="IPR002129">
    <property type="entry name" value="PyrdxlP-dep_de-COase"/>
</dbReference>
<dbReference type="SUPFAM" id="SSF53383">
    <property type="entry name" value="PLP-dependent transferases"/>
    <property type="match status" value="1"/>
</dbReference>
<keyword evidence="3" id="KW-0456">Lyase</keyword>
<feature type="domain" description="L-tyrosine decarboxylase C-terminal" evidence="6">
    <location>
        <begin position="609"/>
        <end position="708"/>
    </location>
</feature>
<accession>A0A409WVV6</accession>
<comment type="caution">
    <text evidence="7">The sequence shown here is derived from an EMBL/GenBank/DDBJ whole genome shotgun (WGS) entry which is preliminary data.</text>
</comment>
<dbReference type="EMBL" id="NHYD01003120">
    <property type="protein sequence ID" value="PPQ82609.1"/>
    <property type="molecule type" value="Genomic_DNA"/>
</dbReference>
<dbReference type="InterPro" id="IPR050477">
    <property type="entry name" value="GrpII_AminoAcid_Decarb"/>
</dbReference>
<dbReference type="Pfam" id="PF00282">
    <property type="entry name" value="Pyridoxal_deC"/>
    <property type="match status" value="1"/>
</dbReference>
<evidence type="ECO:0000256" key="1">
    <source>
        <dbReference type="ARBA" id="ARBA00001933"/>
    </source>
</evidence>
<keyword evidence="2 4" id="KW-0663">Pyridoxal phosphate</keyword>
<dbReference type="InParanoid" id="A0A409WVV6"/>
<dbReference type="PANTHER" id="PTHR42735">
    <property type="match status" value="1"/>
</dbReference>
<dbReference type="InterPro" id="IPR015421">
    <property type="entry name" value="PyrdxlP-dep_Trfase_major"/>
</dbReference>
<comment type="cofactor">
    <cofactor evidence="1 4">
        <name>pyridoxal 5'-phosphate</name>
        <dbReference type="ChEBI" id="CHEBI:597326"/>
    </cofactor>
</comment>
<organism evidence="7 8">
    <name type="scientific">Psilocybe cyanescens</name>
    <dbReference type="NCBI Taxonomy" id="93625"/>
    <lineage>
        <taxon>Eukaryota</taxon>
        <taxon>Fungi</taxon>
        <taxon>Dikarya</taxon>
        <taxon>Basidiomycota</taxon>
        <taxon>Agaricomycotina</taxon>
        <taxon>Agaricomycetes</taxon>
        <taxon>Agaricomycetidae</taxon>
        <taxon>Agaricales</taxon>
        <taxon>Agaricineae</taxon>
        <taxon>Strophariaceae</taxon>
        <taxon>Psilocybe</taxon>
    </lineage>
</organism>
<dbReference type="InterPro" id="IPR015424">
    <property type="entry name" value="PyrdxlP-dep_Trfase"/>
</dbReference>
<dbReference type="AlphaFoldDB" id="A0A409WVV6"/>
<gene>
    <name evidence="7" type="ORF">CVT25_007123</name>
</gene>
<proteinExistence type="predicted"/>
<dbReference type="Proteomes" id="UP000283269">
    <property type="component" value="Unassembled WGS sequence"/>
</dbReference>
<evidence type="ECO:0000313" key="8">
    <source>
        <dbReference type="Proteomes" id="UP000283269"/>
    </source>
</evidence>
<evidence type="ECO:0000256" key="3">
    <source>
        <dbReference type="ARBA" id="ARBA00023239"/>
    </source>
</evidence>
<dbReference type="STRING" id="93625.A0A409WVV6"/>
<keyword evidence="8" id="KW-1185">Reference proteome</keyword>
<dbReference type="GO" id="GO:0019752">
    <property type="term" value="P:carboxylic acid metabolic process"/>
    <property type="evidence" value="ECO:0007669"/>
    <property type="project" value="InterPro"/>
</dbReference>
<protein>
    <recommendedName>
        <fullName evidence="6">L-tyrosine decarboxylase C-terminal domain-containing protein</fullName>
    </recommendedName>
</protein>
<feature type="modified residue" description="N6-(pyridoxal phosphate)lysine" evidence="4">
    <location>
        <position position="445"/>
    </location>
</feature>
<name>A0A409WVV6_PSICY</name>
<evidence type="ECO:0000259" key="6">
    <source>
        <dbReference type="Pfam" id="PF21391"/>
    </source>
</evidence>
<evidence type="ECO:0000256" key="5">
    <source>
        <dbReference type="SAM" id="MobiDB-lite"/>
    </source>
</evidence>
<dbReference type="PANTHER" id="PTHR42735:SF4">
    <property type="entry name" value="PYRIDOXAL PHOSPHATE-DEPENDENT DECARBOXYLASE FAMILY PROTEIN"/>
    <property type="match status" value="1"/>
</dbReference>
<dbReference type="InterPro" id="IPR049373">
    <property type="entry name" value="TyrDC_C"/>
</dbReference>
<feature type="compositionally biased region" description="Basic and acidic residues" evidence="5">
    <location>
        <begin position="1001"/>
        <end position="1019"/>
    </location>
</feature>
<evidence type="ECO:0000256" key="2">
    <source>
        <dbReference type="ARBA" id="ARBA00022898"/>
    </source>
</evidence>
<dbReference type="OrthoDB" id="2161780at2759"/>